<dbReference type="CDD" id="cd03786">
    <property type="entry name" value="GTB_UDP-GlcNAc_2-Epimerase"/>
    <property type="match status" value="1"/>
</dbReference>
<dbReference type="AlphaFoldDB" id="A0A4Q7NLN4"/>
<evidence type="ECO:0000259" key="2">
    <source>
        <dbReference type="Pfam" id="PF02350"/>
    </source>
</evidence>
<keyword evidence="1" id="KW-0413">Isomerase</keyword>
<dbReference type="GO" id="GO:0016853">
    <property type="term" value="F:isomerase activity"/>
    <property type="evidence" value="ECO:0007669"/>
    <property type="project" value="UniProtKB-KW"/>
</dbReference>
<feature type="domain" description="UDP-N-acetylglucosamine 2-epimerase" evidence="2">
    <location>
        <begin position="22"/>
        <end position="350"/>
    </location>
</feature>
<name>A0A4Q7NLN4_9BURK</name>
<dbReference type="EMBL" id="SGXC01000001">
    <property type="protein sequence ID" value="RZS85973.1"/>
    <property type="molecule type" value="Genomic_DNA"/>
</dbReference>
<evidence type="ECO:0000313" key="4">
    <source>
        <dbReference type="Proteomes" id="UP000292445"/>
    </source>
</evidence>
<dbReference type="RefSeq" id="WP_130357108.1">
    <property type="nucleotide sequence ID" value="NZ_SGXC01000001.1"/>
</dbReference>
<dbReference type="OrthoDB" id="9803238at2"/>
<evidence type="ECO:0000313" key="3">
    <source>
        <dbReference type="EMBL" id="RZS85973.1"/>
    </source>
</evidence>
<dbReference type="SUPFAM" id="SSF53756">
    <property type="entry name" value="UDP-Glycosyltransferase/glycogen phosphorylase"/>
    <property type="match status" value="1"/>
</dbReference>
<dbReference type="PANTHER" id="PTHR43174:SF1">
    <property type="entry name" value="UDP-N-ACETYLGLUCOSAMINE 2-EPIMERASE"/>
    <property type="match status" value="1"/>
</dbReference>
<dbReference type="NCBIfam" id="TIGR00236">
    <property type="entry name" value="wecB"/>
    <property type="match status" value="1"/>
</dbReference>
<sequence length="351" mass="38628">MKILTVVGARPQFIKAAVVSREIADRPGITEIIVHTGQHYDAEMSEIFFEQMHIPKPHYNLAIGGGKHGEMTGRQLEKIEGVLLKEAPDWVLVYGDTNSTLAGALASAKLNIPVAHVEAGLRSFNRKMPEEINRILTDHASTLLFAPTDTAVQNLENEGRPPQSIRRVGDVMLDATLFYAPKAVEPPWFRQMTLTPQKYVLCTIHRAENTDDIGRLVSILEGLARSPLPIILPLHPRTKQVLAKANLNLPSTVRLVPPVGYLEMAWLEKNCASIVTDSGGVQKEAYFHNKLCITIRDETEWTELVTAGVNILVGTAPDRIEAALKSPSPEIYPFGLYGDGHAASKIVEALL</sequence>
<dbReference type="PANTHER" id="PTHR43174">
    <property type="entry name" value="UDP-N-ACETYLGLUCOSAMINE 2-EPIMERASE"/>
    <property type="match status" value="1"/>
</dbReference>
<comment type="caution">
    <text evidence="3">The sequence shown here is derived from an EMBL/GenBank/DDBJ whole genome shotgun (WGS) entry which is preliminary data.</text>
</comment>
<dbReference type="Proteomes" id="UP000292445">
    <property type="component" value="Unassembled WGS sequence"/>
</dbReference>
<gene>
    <name evidence="3" type="ORF">EV675_2005</name>
</gene>
<reference evidence="3 4" key="1">
    <citation type="submission" date="2019-02" db="EMBL/GenBank/DDBJ databases">
        <title>Genomic Encyclopedia of Type Strains, Phase IV (KMG-IV): sequencing the most valuable type-strain genomes for metagenomic binning, comparative biology and taxonomic classification.</title>
        <authorList>
            <person name="Goeker M."/>
        </authorList>
    </citation>
    <scope>NUCLEOTIDE SEQUENCE [LARGE SCALE GENOMIC DNA]</scope>
    <source>
        <strain evidence="3 4">K24</strain>
    </source>
</reference>
<accession>A0A4Q7NLN4</accession>
<dbReference type="Gene3D" id="3.40.50.2000">
    <property type="entry name" value="Glycogen Phosphorylase B"/>
    <property type="match status" value="2"/>
</dbReference>
<dbReference type="InterPro" id="IPR003331">
    <property type="entry name" value="UDP_GlcNAc_Epimerase_2_dom"/>
</dbReference>
<organism evidence="3 4">
    <name type="scientific">Pigmentiphaga kullae</name>
    <dbReference type="NCBI Taxonomy" id="151784"/>
    <lineage>
        <taxon>Bacteria</taxon>
        <taxon>Pseudomonadati</taxon>
        <taxon>Pseudomonadota</taxon>
        <taxon>Betaproteobacteria</taxon>
        <taxon>Burkholderiales</taxon>
        <taxon>Alcaligenaceae</taxon>
        <taxon>Pigmentiphaga</taxon>
    </lineage>
</organism>
<dbReference type="Pfam" id="PF02350">
    <property type="entry name" value="Epimerase_2"/>
    <property type="match status" value="1"/>
</dbReference>
<keyword evidence="4" id="KW-1185">Reference proteome</keyword>
<proteinExistence type="inferred from homology"/>
<dbReference type="InterPro" id="IPR029767">
    <property type="entry name" value="WecB-like"/>
</dbReference>
<protein>
    <submittedName>
        <fullName evidence="3">UDP-GlcNAc3NAcA epimerase</fullName>
    </submittedName>
</protein>
<evidence type="ECO:0000256" key="1">
    <source>
        <dbReference type="RuleBase" id="RU003513"/>
    </source>
</evidence>
<comment type="similarity">
    <text evidence="1">Belongs to the UDP-N-acetylglucosamine 2-epimerase family.</text>
</comment>